<keyword evidence="1" id="KW-0472">Membrane</keyword>
<keyword evidence="3" id="KW-1185">Reference proteome</keyword>
<comment type="caution">
    <text evidence="2">The sequence shown here is derived from an EMBL/GenBank/DDBJ whole genome shotgun (WGS) entry which is preliminary data.</text>
</comment>
<evidence type="ECO:0000313" key="2">
    <source>
        <dbReference type="EMBL" id="GAD28039.1"/>
    </source>
</evidence>
<dbReference type="EMBL" id="BASM01000041">
    <property type="protein sequence ID" value="GAD28039.1"/>
    <property type="molecule type" value="Genomic_DNA"/>
</dbReference>
<dbReference type="Proteomes" id="UP000018209">
    <property type="component" value="Unassembled WGS sequence"/>
</dbReference>
<reference evidence="2 3" key="1">
    <citation type="submission" date="2013-08" db="EMBL/GenBank/DDBJ databases">
        <title>Gluconobacter thailandicus NBRC 3257 whole genome sequence.</title>
        <authorList>
            <person name="Matsutani M."/>
            <person name="Yakushi T."/>
            <person name="Matsushita K."/>
        </authorList>
    </citation>
    <scope>NUCLEOTIDE SEQUENCE [LARGE SCALE GENOMIC DNA]</scope>
    <source>
        <strain evidence="2 3">NBRC 3257</strain>
    </source>
</reference>
<proteinExistence type="predicted"/>
<protein>
    <submittedName>
        <fullName evidence="2">Uncharacterized protein</fullName>
    </submittedName>
</protein>
<keyword evidence="1" id="KW-1133">Transmembrane helix</keyword>
<keyword evidence="1" id="KW-0812">Transmembrane</keyword>
<feature type="transmembrane region" description="Helical" evidence="1">
    <location>
        <begin position="12"/>
        <end position="37"/>
    </location>
</feature>
<organism evidence="2 3">
    <name type="scientific">Gluconobacter thailandicus NBRC 3257</name>
    <dbReference type="NCBI Taxonomy" id="1381097"/>
    <lineage>
        <taxon>Bacteria</taxon>
        <taxon>Pseudomonadati</taxon>
        <taxon>Pseudomonadota</taxon>
        <taxon>Alphaproteobacteria</taxon>
        <taxon>Acetobacterales</taxon>
        <taxon>Acetobacteraceae</taxon>
        <taxon>Gluconobacter</taxon>
    </lineage>
</organism>
<evidence type="ECO:0000256" key="1">
    <source>
        <dbReference type="SAM" id="Phobius"/>
    </source>
</evidence>
<sequence>MTEHDFDAVSALVFNLSYLMGASAGFPVCNAGLYTFFFQSARL</sequence>
<name>A0ABQ0J0R5_GLUTH</name>
<evidence type="ECO:0000313" key="3">
    <source>
        <dbReference type="Proteomes" id="UP000018209"/>
    </source>
</evidence>
<gene>
    <name evidence="2" type="ORF">NBRC3257_3038</name>
</gene>
<accession>A0ABQ0J0R5</accession>